<dbReference type="SMART" id="SM00409">
    <property type="entry name" value="IG"/>
    <property type="match status" value="2"/>
</dbReference>
<dbReference type="PANTHER" id="PTHR11422:SF5">
    <property type="entry name" value="DIVERSE IMMUNOGLOBULIN DOMAIN-CONTAINING PROTEIN 1.1 ISOFORM X1-RELATED"/>
    <property type="match status" value="1"/>
</dbReference>
<dbReference type="GO" id="GO:0042289">
    <property type="term" value="F:MHC class II protein binding"/>
    <property type="evidence" value="ECO:0007669"/>
    <property type="project" value="TreeGrafter"/>
</dbReference>
<dbReference type="Ensembl" id="ENSGWIT00000059677.1">
    <property type="protein sequence ID" value="ENSGWIP00000055422.1"/>
    <property type="gene ID" value="ENSGWIG00000026366.1"/>
</dbReference>
<dbReference type="AlphaFoldDB" id="A0A8C5I6N9"/>
<evidence type="ECO:0000256" key="4">
    <source>
        <dbReference type="SAM" id="SignalP"/>
    </source>
</evidence>
<dbReference type="Pfam" id="PF00047">
    <property type="entry name" value="ig"/>
    <property type="match status" value="1"/>
</dbReference>
<dbReference type="InterPro" id="IPR007110">
    <property type="entry name" value="Ig-like_dom"/>
</dbReference>
<dbReference type="GO" id="GO:0035723">
    <property type="term" value="P:interleukin-15-mediated signaling pathway"/>
    <property type="evidence" value="ECO:0007669"/>
    <property type="project" value="TreeGrafter"/>
</dbReference>
<dbReference type="GO" id="GO:0009897">
    <property type="term" value="C:external side of plasma membrane"/>
    <property type="evidence" value="ECO:0007669"/>
    <property type="project" value="TreeGrafter"/>
</dbReference>
<dbReference type="GO" id="GO:0070374">
    <property type="term" value="P:positive regulation of ERK1 and ERK2 cascade"/>
    <property type="evidence" value="ECO:0007669"/>
    <property type="project" value="TreeGrafter"/>
</dbReference>
<reference evidence="6" key="2">
    <citation type="submission" date="2025-08" db="UniProtKB">
        <authorList>
            <consortium name="Ensembl"/>
        </authorList>
    </citation>
    <scope>IDENTIFICATION</scope>
</reference>
<feature type="signal peptide" evidence="4">
    <location>
        <begin position="1"/>
        <end position="18"/>
    </location>
</feature>
<sequence length="319" mass="36121">MLLLQLTLLFVLVLGAGSSDDIYIYHRAGDEVIMSCNSVNSSETSCSSVDWFYYRDIFTIDTIVSDGQINKDSPQADKLSLGRRCSLTITNISSEDAGAYRCRYRNTYEHDTVVYLNILTLSANQSTDPVGGVTLTCTLWGYTDSYCEEDSLRWLDEERDELKQDDDEVYYSRQKNCVSDLIITHQINHSRRYTCQFVDNNEVKISADYTLVSTAPVDLTSDSTPNKIIFILNIAKICLLIILVVIVTTVQIKYRRRTGAAEDAQDQDCVPDEQDSRVIYDNVENHQGPAQHHGQKKRGGRGRRSDVFNSQRSSEEDSV</sequence>
<dbReference type="PROSITE" id="PS50835">
    <property type="entry name" value="IG_LIKE"/>
    <property type="match status" value="2"/>
</dbReference>
<feature type="chain" id="PRO_5034844904" evidence="4">
    <location>
        <begin position="19"/>
        <end position="319"/>
    </location>
</feature>
<keyword evidence="3" id="KW-0472">Membrane</keyword>
<dbReference type="GO" id="GO:1990782">
    <property type="term" value="F:protein tyrosine kinase binding"/>
    <property type="evidence" value="ECO:0007669"/>
    <property type="project" value="TreeGrafter"/>
</dbReference>
<reference evidence="6" key="3">
    <citation type="submission" date="2025-09" db="UniProtKB">
        <authorList>
            <consortium name="Ensembl"/>
        </authorList>
    </citation>
    <scope>IDENTIFICATION</scope>
</reference>
<proteinExistence type="predicted"/>
<dbReference type="SUPFAM" id="SSF48726">
    <property type="entry name" value="Immunoglobulin"/>
    <property type="match status" value="2"/>
</dbReference>
<feature type="transmembrane region" description="Helical" evidence="3">
    <location>
        <begin position="228"/>
        <end position="250"/>
    </location>
</feature>
<name>A0A8C5I6N9_GOUWI</name>
<feature type="region of interest" description="Disordered" evidence="2">
    <location>
        <begin position="261"/>
        <end position="319"/>
    </location>
</feature>
<dbReference type="PANTHER" id="PTHR11422">
    <property type="entry name" value="T-CELL SURFACE GLYCOPROTEIN CD4"/>
    <property type="match status" value="1"/>
</dbReference>
<dbReference type="CDD" id="cd00096">
    <property type="entry name" value="Ig"/>
    <property type="match status" value="1"/>
</dbReference>
<keyword evidence="4" id="KW-0732">Signal</keyword>
<evidence type="ECO:0000259" key="5">
    <source>
        <dbReference type="PROSITE" id="PS50835"/>
    </source>
</evidence>
<dbReference type="Proteomes" id="UP000694680">
    <property type="component" value="Chromosome 24"/>
</dbReference>
<evidence type="ECO:0000256" key="1">
    <source>
        <dbReference type="ARBA" id="ARBA00023319"/>
    </source>
</evidence>
<evidence type="ECO:0000256" key="3">
    <source>
        <dbReference type="SAM" id="Phobius"/>
    </source>
</evidence>
<reference evidence="6" key="1">
    <citation type="submission" date="2020-06" db="EMBL/GenBank/DDBJ databases">
        <authorList>
            <consortium name="Wellcome Sanger Institute Data Sharing"/>
        </authorList>
    </citation>
    <scope>NUCLEOTIDE SEQUENCE [LARGE SCALE GENOMIC DNA]</scope>
</reference>
<evidence type="ECO:0000313" key="6">
    <source>
        <dbReference type="Ensembl" id="ENSGWIP00000055422.1"/>
    </source>
</evidence>
<dbReference type="InterPro" id="IPR013783">
    <property type="entry name" value="Ig-like_fold"/>
</dbReference>
<keyword evidence="7" id="KW-1185">Reference proteome</keyword>
<dbReference type="InterPro" id="IPR003599">
    <property type="entry name" value="Ig_sub"/>
</dbReference>
<evidence type="ECO:0000256" key="2">
    <source>
        <dbReference type="SAM" id="MobiDB-lite"/>
    </source>
</evidence>
<feature type="compositionally biased region" description="Acidic residues" evidence="2">
    <location>
        <begin position="263"/>
        <end position="273"/>
    </location>
</feature>
<feature type="domain" description="Ig-like" evidence="5">
    <location>
        <begin position="133"/>
        <end position="206"/>
    </location>
</feature>
<feature type="compositionally biased region" description="Basic residues" evidence="2">
    <location>
        <begin position="293"/>
        <end position="302"/>
    </location>
</feature>
<dbReference type="InterPro" id="IPR036179">
    <property type="entry name" value="Ig-like_dom_sf"/>
</dbReference>
<dbReference type="Gene3D" id="2.60.40.10">
    <property type="entry name" value="Immunoglobulins"/>
    <property type="match status" value="1"/>
</dbReference>
<dbReference type="GO" id="GO:0045121">
    <property type="term" value="C:membrane raft"/>
    <property type="evidence" value="ECO:0007669"/>
    <property type="project" value="TreeGrafter"/>
</dbReference>
<evidence type="ECO:0000313" key="7">
    <source>
        <dbReference type="Proteomes" id="UP000694680"/>
    </source>
</evidence>
<accession>A0A8C5I6N9</accession>
<keyword evidence="1" id="KW-0393">Immunoglobulin domain</keyword>
<keyword evidence="3" id="KW-0812">Transmembrane</keyword>
<organism evidence="6 7">
    <name type="scientific">Gouania willdenowi</name>
    <name type="common">Blunt-snouted clingfish</name>
    <name type="synonym">Lepadogaster willdenowi</name>
    <dbReference type="NCBI Taxonomy" id="441366"/>
    <lineage>
        <taxon>Eukaryota</taxon>
        <taxon>Metazoa</taxon>
        <taxon>Chordata</taxon>
        <taxon>Craniata</taxon>
        <taxon>Vertebrata</taxon>
        <taxon>Euteleostomi</taxon>
        <taxon>Actinopterygii</taxon>
        <taxon>Neopterygii</taxon>
        <taxon>Teleostei</taxon>
        <taxon>Neoteleostei</taxon>
        <taxon>Acanthomorphata</taxon>
        <taxon>Ovalentaria</taxon>
        <taxon>Blenniimorphae</taxon>
        <taxon>Blenniiformes</taxon>
        <taxon>Gobiesocoidei</taxon>
        <taxon>Gobiesocidae</taxon>
        <taxon>Gobiesocinae</taxon>
        <taxon>Gouania</taxon>
    </lineage>
</organism>
<protein>
    <submittedName>
        <fullName evidence="6">Uncharacterized LOC114457987</fullName>
    </submittedName>
</protein>
<dbReference type="InterPro" id="IPR013151">
    <property type="entry name" value="Immunoglobulin_dom"/>
</dbReference>
<feature type="domain" description="Ig-like" evidence="5">
    <location>
        <begin position="29"/>
        <end position="114"/>
    </location>
</feature>
<dbReference type="GO" id="GO:0042110">
    <property type="term" value="P:T cell activation"/>
    <property type="evidence" value="ECO:0007669"/>
    <property type="project" value="TreeGrafter"/>
</dbReference>
<gene>
    <name evidence="6" type="primary">LOC114457988</name>
</gene>
<keyword evidence="3" id="KW-1133">Transmembrane helix</keyword>